<evidence type="ECO:0000313" key="1">
    <source>
        <dbReference type="EMBL" id="KFM75476.1"/>
    </source>
</evidence>
<keyword evidence="2" id="KW-1185">Reference proteome</keyword>
<accession>A0A087UDN7</accession>
<dbReference type="STRING" id="407821.A0A087UDN7"/>
<feature type="non-terminal residue" evidence="1">
    <location>
        <position position="79"/>
    </location>
</feature>
<gene>
    <name evidence="1" type="ORF">X975_06892</name>
</gene>
<organism evidence="1 2">
    <name type="scientific">Stegodyphus mimosarum</name>
    <name type="common">African social velvet spider</name>
    <dbReference type="NCBI Taxonomy" id="407821"/>
    <lineage>
        <taxon>Eukaryota</taxon>
        <taxon>Metazoa</taxon>
        <taxon>Ecdysozoa</taxon>
        <taxon>Arthropoda</taxon>
        <taxon>Chelicerata</taxon>
        <taxon>Arachnida</taxon>
        <taxon>Araneae</taxon>
        <taxon>Araneomorphae</taxon>
        <taxon>Entelegynae</taxon>
        <taxon>Eresoidea</taxon>
        <taxon>Eresidae</taxon>
        <taxon>Stegodyphus</taxon>
    </lineage>
</organism>
<dbReference type="PANTHER" id="PTHR35385">
    <property type="entry name" value="PROTEIN B, PUTATIVE-RELATED-RELATED"/>
    <property type="match status" value="1"/>
</dbReference>
<dbReference type="OrthoDB" id="6436300at2759"/>
<name>A0A087UDN7_STEMI</name>
<sequence length="79" mass="8632">MKRAHQLAASQEVVFVDSTSSCDSENHSITFMLTSCAAGAAPLGIIITKGQTQDIYTQGFQLLKDNISESFYKKNYPAL</sequence>
<protein>
    <submittedName>
        <fullName evidence="1">Uncharacterized protein</fullName>
    </submittedName>
</protein>
<dbReference type="OMA" id="MITKGQS"/>
<dbReference type="EMBL" id="KK119364">
    <property type="protein sequence ID" value="KFM75476.1"/>
    <property type="molecule type" value="Genomic_DNA"/>
</dbReference>
<dbReference type="PANTHER" id="PTHR35385:SF2">
    <property type="entry name" value="PROTEIN B, PUTATIVE-RELATED"/>
    <property type="match status" value="1"/>
</dbReference>
<proteinExistence type="predicted"/>
<dbReference type="AlphaFoldDB" id="A0A087UDN7"/>
<dbReference type="Proteomes" id="UP000054359">
    <property type="component" value="Unassembled WGS sequence"/>
</dbReference>
<reference evidence="1 2" key="1">
    <citation type="submission" date="2013-11" db="EMBL/GenBank/DDBJ databases">
        <title>Genome sequencing of Stegodyphus mimosarum.</title>
        <authorList>
            <person name="Bechsgaard J."/>
        </authorList>
    </citation>
    <scope>NUCLEOTIDE SEQUENCE [LARGE SCALE GENOMIC DNA]</scope>
</reference>
<evidence type="ECO:0000313" key="2">
    <source>
        <dbReference type="Proteomes" id="UP000054359"/>
    </source>
</evidence>